<name>A0A5K1K2W9_9APHY</name>
<reference evidence="1" key="1">
    <citation type="submission" date="2019-10" db="EMBL/GenBank/DDBJ databases">
        <authorList>
            <person name="Nor Muhammad N."/>
        </authorList>
    </citation>
    <scope>NUCLEOTIDE SEQUENCE</scope>
</reference>
<keyword evidence="1" id="KW-0560">Oxidoreductase</keyword>
<dbReference type="AlphaFoldDB" id="A0A5K1K2W9"/>
<organism evidence="1">
    <name type="scientific">Ganoderma boninense</name>
    <dbReference type="NCBI Taxonomy" id="34458"/>
    <lineage>
        <taxon>Eukaryota</taxon>
        <taxon>Fungi</taxon>
        <taxon>Dikarya</taxon>
        <taxon>Basidiomycota</taxon>
        <taxon>Agaricomycotina</taxon>
        <taxon>Agaricomycetes</taxon>
        <taxon>Polyporales</taxon>
        <taxon>Polyporaceae</taxon>
        <taxon>Ganoderma</taxon>
    </lineage>
</organism>
<accession>A0A5K1K2W9</accession>
<proteinExistence type="predicted"/>
<dbReference type="EC" id="1.14.13.240" evidence="1"/>
<dbReference type="EMBL" id="LR728289">
    <property type="protein sequence ID" value="VWP00240.1"/>
    <property type="molecule type" value="Genomic_DNA"/>
</dbReference>
<dbReference type="GO" id="GO:0019168">
    <property type="term" value="F:2-polyprenylphenol 6-hydroxylase activity"/>
    <property type="evidence" value="ECO:0007669"/>
    <property type="project" value="UniProtKB-EC"/>
</dbReference>
<gene>
    <name evidence="1" type="primary">P25535</name>
</gene>
<protein>
    <submittedName>
        <fullName evidence="1">2-octaprenylphenol hydroxylase )</fullName>
        <ecNumber evidence="1">1.14.13.240</ecNumber>
    </submittedName>
</protein>
<sequence>MQELIEILDTNTEIAPIVQSLTLKGVPTPQAWDRKEYCWDDESGTMRLWERFPNLRILKFQFLRFDKGLHQLLPLAYSLPRLEDIAVVNSQAFLPRRYPARPPFRDSVVALDAPPKLRSLRVMGGPISWAFLEDLARLLLEPGMLAPLDTLDLSCISHSSNFMRATRDRTDTLPSQAWAPVIASLGQTLRHCTLGLLAAECSPANLANLYESLKQCTCLHSLGIQCSVLTPRDNNTGHSPFVFLDMLADMLWPPSGGPHSGSSATATATVPFPELDMLSVGWRRAREPVPPGCADACRKLARALESRSSHGFNLKGLDVTVQTDWKRGMKRGAQQREVAEQEPMVRSYFDQVVAPAGTVQLRVEMTVDFLCL</sequence>
<evidence type="ECO:0000313" key="1">
    <source>
        <dbReference type="EMBL" id="VWP00240.1"/>
    </source>
</evidence>